<evidence type="ECO:0000256" key="5">
    <source>
        <dbReference type="ARBA" id="ARBA00022801"/>
    </source>
</evidence>
<name>A0A395RFW5_FUSSP</name>
<evidence type="ECO:0000256" key="4">
    <source>
        <dbReference type="ARBA" id="ARBA00022729"/>
    </source>
</evidence>
<gene>
    <name evidence="10" type="ORF">FSPOR_11630</name>
</gene>
<evidence type="ECO:0000259" key="9">
    <source>
        <dbReference type="Pfam" id="PF00135"/>
    </source>
</evidence>
<accession>A0A395RFW5</accession>
<protein>
    <recommendedName>
        <fullName evidence="8">Carboxylic ester hydrolase</fullName>
        <ecNumber evidence="8">3.1.1.-</ecNumber>
    </recommendedName>
</protein>
<comment type="subcellular location">
    <subcellularLocation>
        <location evidence="1">Secreted</location>
    </subcellularLocation>
</comment>
<comment type="caution">
    <text evidence="10">The sequence shown here is derived from an EMBL/GenBank/DDBJ whole genome shotgun (WGS) entry which is preliminary data.</text>
</comment>
<dbReference type="EC" id="3.1.1.-" evidence="8"/>
<evidence type="ECO:0000256" key="1">
    <source>
        <dbReference type="ARBA" id="ARBA00004613"/>
    </source>
</evidence>
<dbReference type="STRING" id="5514.A0A395RFW5"/>
<dbReference type="PROSITE" id="PS00122">
    <property type="entry name" value="CARBOXYLESTERASE_B_1"/>
    <property type="match status" value="1"/>
</dbReference>
<dbReference type="GO" id="GO:0016787">
    <property type="term" value="F:hydrolase activity"/>
    <property type="evidence" value="ECO:0007669"/>
    <property type="project" value="UniProtKB-KW"/>
</dbReference>
<feature type="signal peptide" evidence="8">
    <location>
        <begin position="1"/>
        <end position="20"/>
    </location>
</feature>
<keyword evidence="4 8" id="KW-0732">Signal</keyword>
<evidence type="ECO:0000313" key="10">
    <source>
        <dbReference type="EMBL" id="RGP59018.1"/>
    </source>
</evidence>
<dbReference type="Pfam" id="PF00135">
    <property type="entry name" value="COesterase"/>
    <property type="match status" value="1"/>
</dbReference>
<keyword evidence="5 8" id="KW-0378">Hydrolase</keyword>
<dbReference type="PANTHER" id="PTHR11559">
    <property type="entry name" value="CARBOXYLESTERASE"/>
    <property type="match status" value="1"/>
</dbReference>
<dbReference type="InterPro" id="IPR019826">
    <property type="entry name" value="Carboxylesterase_B_AS"/>
</dbReference>
<dbReference type="InterPro" id="IPR029058">
    <property type="entry name" value="AB_hydrolase_fold"/>
</dbReference>
<feature type="chain" id="PRO_5017098379" description="Carboxylic ester hydrolase" evidence="8">
    <location>
        <begin position="21"/>
        <end position="592"/>
    </location>
</feature>
<proteinExistence type="inferred from homology"/>
<dbReference type="AlphaFoldDB" id="A0A395RFW5"/>
<dbReference type="GO" id="GO:0005576">
    <property type="term" value="C:extracellular region"/>
    <property type="evidence" value="ECO:0007669"/>
    <property type="project" value="UniProtKB-SubCell"/>
</dbReference>
<evidence type="ECO:0000256" key="8">
    <source>
        <dbReference type="RuleBase" id="RU361235"/>
    </source>
</evidence>
<reference evidence="10 11" key="1">
    <citation type="journal article" date="2018" name="PLoS Pathog.">
        <title>Evolution of structural diversity of trichothecenes, a family of toxins produced by plant pathogenic and entomopathogenic fungi.</title>
        <authorList>
            <person name="Proctor R.H."/>
            <person name="McCormick S.P."/>
            <person name="Kim H.S."/>
            <person name="Cardoza R.E."/>
            <person name="Stanley A.M."/>
            <person name="Lindo L."/>
            <person name="Kelly A."/>
            <person name="Brown D.W."/>
            <person name="Lee T."/>
            <person name="Vaughan M.M."/>
            <person name="Alexander N.J."/>
            <person name="Busman M."/>
            <person name="Gutierrez S."/>
        </authorList>
    </citation>
    <scope>NUCLEOTIDE SEQUENCE [LARGE SCALE GENOMIC DNA]</scope>
    <source>
        <strain evidence="10 11">NRRL 3299</strain>
    </source>
</reference>
<keyword evidence="11" id="KW-1185">Reference proteome</keyword>
<keyword evidence="6" id="KW-0443">Lipid metabolism</keyword>
<dbReference type="Proteomes" id="UP000266152">
    <property type="component" value="Unassembled WGS sequence"/>
</dbReference>
<evidence type="ECO:0000313" key="11">
    <source>
        <dbReference type="Proteomes" id="UP000266152"/>
    </source>
</evidence>
<dbReference type="InterPro" id="IPR002018">
    <property type="entry name" value="CarbesteraseB"/>
</dbReference>
<dbReference type="EMBL" id="PXOF01000241">
    <property type="protein sequence ID" value="RGP59018.1"/>
    <property type="molecule type" value="Genomic_DNA"/>
</dbReference>
<feature type="domain" description="Carboxylesterase type B" evidence="9">
    <location>
        <begin position="58"/>
        <end position="582"/>
    </location>
</feature>
<dbReference type="InterPro" id="IPR050309">
    <property type="entry name" value="Type-B_Carboxylest/Lipase"/>
</dbReference>
<dbReference type="Gene3D" id="3.40.50.1820">
    <property type="entry name" value="alpha/beta hydrolase"/>
    <property type="match status" value="1"/>
</dbReference>
<keyword evidence="7" id="KW-0325">Glycoprotein</keyword>
<comment type="similarity">
    <text evidence="2 8">Belongs to the type-B carboxylesterase/lipase family.</text>
</comment>
<organism evidence="10 11">
    <name type="scientific">Fusarium sporotrichioides</name>
    <dbReference type="NCBI Taxonomy" id="5514"/>
    <lineage>
        <taxon>Eukaryota</taxon>
        <taxon>Fungi</taxon>
        <taxon>Dikarya</taxon>
        <taxon>Ascomycota</taxon>
        <taxon>Pezizomycotina</taxon>
        <taxon>Sordariomycetes</taxon>
        <taxon>Hypocreomycetidae</taxon>
        <taxon>Hypocreales</taxon>
        <taxon>Nectriaceae</taxon>
        <taxon>Fusarium</taxon>
    </lineage>
</organism>
<dbReference type="FunFam" id="3.40.50.1820:FF:000213">
    <property type="entry name" value="Carboxylic ester hydrolase"/>
    <property type="match status" value="1"/>
</dbReference>
<evidence type="ECO:0000256" key="2">
    <source>
        <dbReference type="ARBA" id="ARBA00005964"/>
    </source>
</evidence>
<dbReference type="GO" id="GO:0006629">
    <property type="term" value="P:lipid metabolic process"/>
    <property type="evidence" value="ECO:0007669"/>
    <property type="project" value="UniProtKB-KW"/>
</dbReference>
<keyword evidence="3" id="KW-0964">Secreted</keyword>
<dbReference type="SUPFAM" id="SSF53474">
    <property type="entry name" value="alpha/beta-Hydrolases"/>
    <property type="match status" value="1"/>
</dbReference>
<evidence type="ECO:0000256" key="7">
    <source>
        <dbReference type="ARBA" id="ARBA00023180"/>
    </source>
</evidence>
<evidence type="ECO:0000256" key="3">
    <source>
        <dbReference type="ARBA" id="ARBA00022525"/>
    </source>
</evidence>
<sequence length="592" mass="63427">MKFSGLVSGLSLGLLTAVSASPAAFPAPASIPDPVPAAAAAPISPASPAIEERAAKVTVAVPSGTVIGSSSGKVDSFRAIPFADPPTGSLRLRPPKRLSKSLGTFDASGLSSPACPQMFISSGGQDVISEFLSDFLAIPFLTPITGQEDCLTITVQRPAGIKAGDKLPVLFWIFGGGFELGSSAMYDGTSLLSTAIDQKQPFIYVAVNYRVAGFGFMPGAEIKKDGSSNLGLLDQRMGLEWVADNIASFGGDPEKVTIWGESAGSISVLDQMVLYGGDASYKGKPLFRGAIMNSGTIVPAEPVDSNKAQAIYDTVVKTGGCSGASDTLECLRGLSYDKFLNAANSVPGLLSYNSLALSYLPRPDGKVLPDSPDVLVATGQYHAVPMITGCQEDEGTLFALFQPNVTTTARLVDYLQKLYFSKATKQQVTALVNTYPTTLSTGSPYRTALLNEIFPGFKRRAAILGDLVVSLTRRIFLQAATNSNPDVPSWSYLASYDYGTPILGTFHASDLLQVFYGLVPNNAMRSVRTYYFNFLYNLDPNKGITTYAKWPEWKESKKLMWFETANKNSIINDDFRQDSYEFITENANVLVV</sequence>
<evidence type="ECO:0000256" key="6">
    <source>
        <dbReference type="ARBA" id="ARBA00023098"/>
    </source>
</evidence>